<dbReference type="InterPro" id="IPR029044">
    <property type="entry name" value="Nucleotide-diphossugar_trans"/>
</dbReference>
<evidence type="ECO:0000256" key="6">
    <source>
        <dbReference type="ARBA" id="ARBA00022676"/>
    </source>
</evidence>
<protein>
    <recommendedName>
        <fullName evidence="5">ceramide glucosyltransferase</fullName>
        <ecNumber evidence="5">2.4.1.80</ecNumber>
    </recommendedName>
</protein>
<name>A0A1Y1I7G7_KLENI</name>
<reference evidence="12 13" key="1">
    <citation type="journal article" date="2014" name="Nat. Commun.">
        <title>Klebsormidium flaccidum genome reveals primary factors for plant terrestrial adaptation.</title>
        <authorList>
            <person name="Hori K."/>
            <person name="Maruyama F."/>
            <person name="Fujisawa T."/>
            <person name="Togashi T."/>
            <person name="Yamamoto N."/>
            <person name="Seo M."/>
            <person name="Sato S."/>
            <person name="Yamada T."/>
            <person name="Mori H."/>
            <person name="Tajima N."/>
            <person name="Moriyama T."/>
            <person name="Ikeuchi M."/>
            <person name="Watanabe M."/>
            <person name="Wada H."/>
            <person name="Kobayashi K."/>
            <person name="Saito M."/>
            <person name="Masuda T."/>
            <person name="Sasaki-Sekimoto Y."/>
            <person name="Mashiguchi K."/>
            <person name="Awai K."/>
            <person name="Shimojima M."/>
            <person name="Masuda S."/>
            <person name="Iwai M."/>
            <person name="Nobusawa T."/>
            <person name="Narise T."/>
            <person name="Kondo S."/>
            <person name="Saito H."/>
            <person name="Sato R."/>
            <person name="Murakawa M."/>
            <person name="Ihara Y."/>
            <person name="Oshima-Yamada Y."/>
            <person name="Ohtaka K."/>
            <person name="Satoh M."/>
            <person name="Sonobe K."/>
            <person name="Ishii M."/>
            <person name="Ohtani R."/>
            <person name="Kanamori-Sato M."/>
            <person name="Honoki R."/>
            <person name="Miyazaki D."/>
            <person name="Mochizuki H."/>
            <person name="Umetsu J."/>
            <person name="Higashi K."/>
            <person name="Shibata D."/>
            <person name="Kamiya Y."/>
            <person name="Sato N."/>
            <person name="Nakamura Y."/>
            <person name="Tabata S."/>
            <person name="Ida S."/>
            <person name="Kurokawa K."/>
            <person name="Ohta H."/>
        </authorList>
    </citation>
    <scope>NUCLEOTIDE SEQUENCE [LARGE SCALE GENOMIC DNA]</scope>
    <source>
        <strain evidence="12 13">NIES-2285</strain>
    </source>
</reference>
<evidence type="ECO:0000256" key="9">
    <source>
        <dbReference type="ARBA" id="ARBA00022989"/>
    </source>
</evidence>
<proteinExistence type="inferred from homology"/>
<keyword evidence="13" id="KW-1185">Reference proteome</keyword>
<comment type="pathway">
    <text evidence="3">Sphingolipid metabolism.</text>
</comment>
<dbReference type="GO" id="GO:0008120">
    <property type="term" value="F:ceramide glucosyltransferase activity"/>
    <property type="evidence" value="ECO:0000318"/>
    <property type="project" value="GO_Central"/>
</dbReference>
<dbReference type="OMA" id="VSKVNWM"/>
<dbReference type="UniPathway" id="UPA00222"/>
<dbReference type="GO" id="GO:0016020">
    <property type="term" value="C:membrane"/>
    <property type="evidence" value="ECO:0000318"/>
    <property type="project" value="GO_Central"/>
</dbReference>
<dbReference type="InterPro" id="IPR025993">
    <property type="entry name" value="Ceramide_glucosylTrfase"/>
</dbReference>
<evidence type="ECO:0000256" key="3">
    <source>
        <dbReference type="ARBA" id="ARBA00004991"/>
    </source>
</evidence>
<evidence type="ECO:0000256" key="8">
    <source>
        <dbReference type="ARBA" id="ARBA00022692"/>
    </source>
</evidence>
<dbReference type="EMBL" id="DF237268">
    <property type="protein sequence ID" value="GAQ86905.1"/>
    <property type="molecule type" value="Genomic_DNA"/>
</dbReference>
<dbReference type="SUPFAM" id="SSF53448">
    <property type="entry name" value="Nucleotide-diphospho-sugar transferases"/>
    <property type="match status" value="1"/>
</dbReference>
<evidence type="ECO:0000256" key="11">
    <source>
        <dbReference type="SAM" id="Phobius"/>
    </source>
</evidence>
<evidence type="ECO:0000256" key="4">
    <source>
        <dbReference type="ARBA" id="ARBA00006739"/>
    </source>
</evidence>
<organism evidence="12 13">
    <name type="scientific">Klebsormidium nitens</name>
    <name type="common">Green alga</name>
    <name type="synonym">Ulothrix nitens</name>
    <dbReference type="NCBI Taxonomy" id="105231"/>
    <lineage>
        <taxon>Eukaryota</taxon>
        <taxon>Viridiplantae</taxon>
        <taxon>Streptophyta</taxon>
        <taxon>Klebsormidiophyceae</taxon>
        <taxon>Klebsormidiales</taxon>
        <taxon>Klebsormidiaceae</taxon>
        <taxon>Klebsormidium</taxon>
    </lineage>
</organism>
<dbReference type="STRING" id="105231.A0A1Y1I7G7"/>
<evidence type="ECO:0000313" key="13">
    <source>
        <dbReference type="Proteomes" id="UP000054558"/>
    </source>
</evidence>
<evidence type="ECO:0000256" key="1">
    <source>
        <dbReference type="ARBA" id="ARBA00004141"/>
    </source>
</evidence>
<dbReference type="Proteomes" id="UP000054558">
    <property type="component" value="Unassembled WGS sequence"/>
</dbReference>
<dbReference type="PANTHER" id="PTHR12726:SF0">
    <property type="entry name" value="CERAMIDE GLUCOSYLTRANSFERASE"/>
    <property type="match status" value="1"/>
</dbReference>
<evidence type="ECO:0000256" key="5">
    <source>
        <dbReference type="ARBA" id="ARBA00012699"/>
    </source>
</evidence>
<evidence type="ECO:0000256" key="10">
    <source>
        <dbReference type="ARBA" id="ARBA00023136"/>
    </source>
</evidence>
<comment type="subcellular location">
    <subcellularLocation>
        <location evidence="1">Membrane</location>
        <topology evidence="1">Multi-pass membrane protein</topology>
    </subcellularLocation>
</comment>
<keyword evidence="6" id="KW-0328">Glycosyltransferase</keyword>
<dbReference type="Pfam" id="PF13506">
    <property type="entry name" value="Glyco_transf_21"/>
    <property type="match status" value="1"/>
</dbReference>
<dbReference type="EC" id="2.4.1.80" evidence="5"/>
<accession>A0A1Y1I7G7</accession>
<comment type="pathway">
    <text evidence="2">Lipid metabolism; sphingolipid metabolism.</text>
</comment>
<feature type="transmembrane region" description="Helical" evidence="11">
    <location>
        <begin position="20"/>
        <end position="42"/>
    </location>
</feature>
<comment type="similarity">
    <text evidence="4">Belongs to the glycosyltransferase 2 family.</text>
</comment>
<keyword evidence="9 11" id="KW-1133">Transmembrane helix</keyword>
<keyword evidence="8 11" id="KW-0812">Transmembrane</keyword>
<evidence type="ECO:0000313" key="12">
    <source>
        <dbReference type="EMBL" id="GAQ86905.1"/>
    </source>
</evidence>
<evidence type="ECO:0000256" key="7">
    <source>
        <dbReference type="ARBA" id="ARBA00022679"/>
    </source>
</evidence>
<dbReference type="AlphaFoldDB" id="A0A1Y1I7G7"/>
<dbReference type="GO" id="GO:0006679">
    <property type="term" value="P:glucosylceramide biosynthetic process"/>
    <property type="evidence" value="ECO:0000318"/>
    <property type="project" value="GO_Central"/>
</dbReference>
<feature type="transmembrane region" description="Helical" evidence="11">
    <location>
        <begin position="334"/>
        <end position="358"/>
    </location>
</feature>
<dbReference type="Gene3D" id="3.90.550.10">
    <property type="entry name" value="Spore Coat Polysaccharide Biosynthesis Protein SpsA, Chain A"/>
    <property type="match status" value="1"/>
</dbReference>
<sequence length="528" mass="58052">MVPISGSQLCADRTFLCNNWVLILQAQGCVIVVLLAIGWLYAAQCRLQELERIRKSERKGNTLAFLSHDGGGLSYKAQSGLPSVSVILPVKGIGEHSVSNWETQLATLYGGEIEYLFIVEDGADPACEAITSLIEELADDVTAHLVIAGWATTCSQKIHNQLAGVAAMSKSSKYVLFLDDDIQVHPGTVGQLVACMEKEPEVFMVTGYPFDIPDGSMINYCFMEYHLPLFIGFSTGGQTAFVWGGCMMMHADDWRTDRYGMATAWKNGGYSDDLILASIAGDNGRKVICPPMAVFLYPLSGKCTVGRYWNYLRRQIFVLETYCSLHNQIVNRALFLAHCYLSWGLVLPLVPTAVHLALSLTSLTARGLRLLVPGDEHPGAPGVVDGTSCTTGCALAWALVGCFYLAYLALKHMAQAVIDLCNALAPEQPPVSLDSIRWPMVLAGMVVGEFMYPLCAVWTFVHAQVEWSGVVYTRSNGKICKVERPPGNSLHRKDSSPSWESTKRYGTWIASLLRIYLLRRRNCAKLEA</sequence>
<evidence type="ECO:0000256" key="2">
    <source>
        <dbReference type="ARBA" id="ARBA00004760"/>
    </source>
</evidence>
<gene>
    <name evidence="12" type="ORF">KFL_003190160</name>
</gene>
<dbReference type="PANTHER" id="PTHR12726">
    <property type="entry name" value="CERAMIDE GLUCOSYLTRANSFERASE"/>
    <property type="match status" value="1"/>
</dbReference>
<feature type="transmembrane region" description="Helical" evidence="11">
    <location>
        <begin position="394"/>
        <end position="410"/>
    </location>
</feature>
<keyword evidence="7" id="KW-0808">Transferase</keyword>
<dbReference type="OrthoDB" id="1483400at2759"/>
<keyword evidence="10 11" id="KW-0472">Membrane</keyword>